<dbReference type="EMBL" id="AKAU01000213">
    <property type="protein sequence ID" value="EIM96004.1"/>
    <property type="molecule type" value="Genomic_DNA"/>
</dbReference>
<dbReference type="Proteomes" id="UP000004980">
    <property type="component" value="Unassembled WGS sequence"/>
</dbReference>
<reference evidence="3 6" key="2">
    <citation type="submission" date="2018-01" db="EMBL/GenBank/DDBJ databases">
        <title>Species boundaries and ecological features among Paraburkholderia terrae DSMZ17804T, P. hospita DSMZ17164T and P. caribensis DSMZ13236T.</title>
        <authorList>
            <person name="Pratama A.A."/>
        </authorList>
    </citation>
    <scope>NUCLEOTIDE SEQUENCE [LARGE SCALE GENOMIC DNA]</scope>
    <source>
        <strain evidence="3 6">DSM 17164</strain>
    </source>
</reference>
<feature type="chain" id="PRO_5042831545" evidence="2">
    <location>
        <begin position="23"/>
        <end position="196"/>
    </location>
</feature>
<keyword evidence="1" id="KW-0472">Membrane</keyword>
<evidence type="ECO:0000256" key="2">
    <source>
        <dbReference type="SAM" id="SignalP"/>
    </source>
</evidence>
<evidence type="ECO:0000256" key="1">
    <source>
        <dbReference type="SAM" id="Phobius"/>
    </source>
</evidence>
<keyword evidence="1" id="KW-1133">Transmembrane helix</keyword>
<dbReference type="Proteomes" id="UP000236649">
    <property type="component" value="Chromosome 2"/>
</dbReference>
<gene>
    <name evidence="3" type="ORF">C2L64_23405</name>
    <name evidence="4" type="ORF">WQE_36340</name>
</gene>
<feature type="signal peptide" evidence="2">
    <location>
        <begin position="1"/>
        <end position="22"/>
    </location>
</feature>
<dbReference type="EMBL" id="CP026106">
    <property type="protein sequence ID" value="AUT71243.1"/>
    <property type="molecule type" value="Genomic_DNA"/>
</dbReference>
<feature type="transmembrane region" description="Helical" evidence="1">
    <location>
        <begin position="104"/>
        <end position="130"/>
    </location>
</feature>
<name>A0AAN1ML95_9BURK</name>
<proteinExistence type="predicted"/>
<dbReference type="GeneID" id="55531263"/>
<dbReference type="AlphaFoldDB" id="A0AAN1ML95"/>
<protein>
    <submittedName>
        <fullName evidence="3">Uncharacterized protein</fullName>
    </submittedName>
</protein>
<evidence type="ECO:0000313" key="5">
    <source>
        <dbReference type="Proteomes" id="UP000004980"/>
    </source>
</evidence>
<keyword evidence="5" id="KW-1185">Reference proteome</keyword>
<feature type="transmembrane region" description="Helical" evidence="1">
    <location>
        <begin position="169"/>
        <end position="190"/>
    </location>
</feature>
<dbReference type="RefSeq" id="WP_007589946.1">
    <property type="nucleotide sequence ID" value="NZ_AKAU01000213.1"/>
</dbReference>
<evidence type="ECO:0000313" key="3">
    <source>
        <dbReference type="EMBL" id="AUT71243.1"/>
    </source>
</evidence>
<organism evidence="3 6">
    <name type="scientific">Paraburkholderia hospita</name>
    <dbReference type="NCBI Taxonomy" id="169430"/>
    <lineage>
        <taxon>Bacteria</taxon>
        <taxon>Pseudomonadati</taxon>
        <taxon>Pseudomonadota</taxon>
        <taxon>Betaproteobacteria</taxon>
        <taxon>Burkholderiales</taxon>
        <taxon>Burkholderiaceae</taxon>
        <taxon>Paraburkholderia</taxon>
    </lineage>
</organism>
<keyword evidence="2" id="KW-0732">Signal</keyword>
<evidence type="ECO:0000313" key="6">
    <source>
        <dbReference type="Proteomes" id="UP000236649"/>
    </source>
</evidence>
<evidence type="ECO:0000313" key="4">
    <source>
        <dbReference type="EMBL" id="EIM96004.1"/>
    </source>
</evidence>
<keyword evidence="1" id="KW-0812">Transmembrane</keyword>
<sequence length="196" mass="21317">MKPIMQAAAAVALSIVTMLCGAVIQDDPTQKSRMERATVSAGAESVAAAPPISAMADDPGSAVLSDPATRKMYLNAMQHFYEYRANGYAYRSRVFEWQLLSSRFIFVAVLLLVIAGVYFAAVQFHVALAISRRTGTHVAKQEDAARSVDDALKTELEVSAKGVVVKSSMLGVIVLALSLAFFYLYLVYVYPIRDVI</sequence>
<reference evidence="4 5" key="1">
    <citation type="journal article" date="2012" name="J. Bacteriol.">
        <title>Draft Genome Sequence of the Soil Bacterium Burkholderia terrae Strain BS001, Which Interacts with Fungal Surface Structures.</title>
        <authorList>
            <person name="Nazir R."/>
            <person name="Hansen M.A."/>
            <person name="Sorensen S."/>
            <person name="van Elsas J.D."/>
        </authorList>
    </citation>
    <scope>NUCLEOTIDE SEQUENCE [LARGE SCALE GENOMIC DNA]</scope>
    <source>
        <strain evidence="4 5">BS001</strain>
    </source>
</reference>
<dbReference type="KEGG" id="phs:C2L64_23405"/>
<accession>A0AAN1ML95</accession>